<dbReference type="InterPro" id="IPR036259">
    <property type="entry name" value="MFS_trans_sf"/>
</dbReference>
<keyword evidence="3 5" id="KW-1133">Transmembrane helix</keyword>
<sequence length="551" mass="61604">MDVERQDQDAIWPPGTVKLEDLRAGTDGEIILQPRPSSDPNDPLNWPKWRKYLNFGLSSYYAVMVYALIDAATPTWSPMNEQLGFSYDILNDSYAIGCGTLAIGAFLLIPFALKFGRRPVYILSTAVQFAISIWSAKLQTVTDLMLVNVFSCLVGALAEVIVQMTVADVFFVHQRGLMNSLYVWFENIGGSLAPLAAGYITVSQGWRWVWWWIALFFGLGLICFIFLYEESKYTLRAIDGIAVDEVHRPIDGNETREKEQTFKTQLTTQATETGTNQELQPRSNSASVDTTIPMKTYWQRLSLWSSSPGSLHSFVRHSYQPFMILISIPAVFYMSLLYGAMLAASTVMVTTLSSWMAAPPYNFNAAQIGLMSLPPWIGTTLGSLVCGPMSDWLILFLAKRNKGIYEPEMRLWVIAAFIPFVPAGLFMFGIGLNNGSPWPVLAVGYALCNFGTTPASSIALTYITDAYTEIVADALVAVTFTRNLLSTIFVFVLLPWIAKVGMKNVYVTIGVLLTAVLLGTFIFILYGKMFRVKTAHVYRYYAARQFESRRI</sequence>
<comment type="caution">
    <text evidence="6">The sequence shown here is derived from an EMBL/GenBank/DDBJ whole genome shotgun (WGS) entry which is preliminary data.</text>
</comment>
<dbReference type="OrthoDB" id="5215911at2759"/>
<dbReference type="AlphaFoldDB" id="A0A443HL68"/>
<feature type="transmembrane region" description="Helical" evidence="5">
    <location>
        <begin position="375"/>
        <end position="398"/>
    </location>
</feature>
<keyword evidence="4 5" id="KW-0472">Membrane</keyword>
<feature type="transmembrane region" description="Helical" evidence="5">
    <location>
        <begin position="93"/>
        <end position="113"/>
    </location>
</feature>
<dbReference type="PANTHER" id="PTHR23502:SF50">
    <property type="entry name" value="TRANSPORTER, PUTATIVE (AFU_ORTHOLOGUE AFUA_5G00430)-RELATED"/>
    <property type="match status" value="1"/>
</dbReference>
<dbReference type="InterPro" id="IPR011701">
    <property type="entry name" value="MFS"/>
</dbReference>
<dbReference type="VEuPathDB" id="FungiDB:C8Q69DRAFT_82649"/>
<feature type="transmembrane region" description="Helical" evidence="5">
    <location>
        <begin position="410"/>
        <end position="432"/>
    </location>
</feature>
<comment type="subcellular location">
    <subcellularLocation>
        <location evidence="1">Membrane</location>
        <topology evidence="1">Multi-pass membrane protein</topology>
    </subcellularLocation>
</comment>
<evidence type="ECO:0000313" key="7">
    <source>
        <dbReference type="Proteomes" id="UP000283841"/>
    </source>
</evidence>
<evidence type="ECO:0000256" key="2">
    <source>
        <dbReference type="ARBA" id="ARBA00022692"/>
    </source>
</evidence>
<evidence type="ECO:0000256" key="5">
    <source>
        <dbReference type="SAM" id="Phobius"/>
    </source>
</evidence>
<dbReference type="PANTHER" id="PTHR23502">
    <property type="entry name" value="MAJOR FACILITATOR SUPERFAMILY"/>
    <property type="match status" value="1"/>
</dbReference>
<evidence type="ECO:0000256" key="1">
    <source>
        <dbReference type="ARBA" id="ARBA00004141"/>
    </source>
</evidence>
<evidence type="ECO:0000313" key="6">
    <source>
        <dbReference type="EMBL" id="RWQ92560.1"/>
    </source>
</evidence>
<dbReference type="STRING" id="264951.A0A443HL68"/>
<dbReference type="Gene3D" id="1.20.1250.20">
    <property type="entry name" value="MFS general substrate transporter like domains"/>
    <property type="match status" value="1"/>
</dbReference>
<dbReference type="Pfam" id="PF07690">
    <property type="entry name" value="MFS_1"/>
    <property type="match status" value="1"/>
</dbReference>
<feature type="transmembrane region" description="Helical" evidence="5">
    <location>
        <begin position="52"/>
        <end position="73"/>
    </location>
</feature>
<feature type="transmembrane region" description="Helical" evidence="5">
    <location>
        <begin position="208"/>
        <end position="228"/>
    </location>
</feature>
<feature type="transmembrane region" description="Helical" evidence="5">
    <location>
        <begin position="475"/>
        <end position="498"/>
    </location>
</feature>
<reference evidence="6 7" key="1">
    <citation type="journal article" date="2018" name="Front. Microbiol.">
        <title>Genomic and genetic insights into a cosmopolitan fungus, Paecilomyces variotii (Eurotiales).</title>
        <authorList>
            <person name="Urquhart A.S."/>
            <person name="Mondo S.J."/>
            <person name="Makela M.R."/>
            <person name="Hane J.K."/>
            <person name="Wiebenga A."/>
            <person name="He G."/>
            <person name="Mihaltcheva S."/>
            <person name="Pangilinan J."/>
            <person name="Lipzen A."/>
            <person name="Barry K."/>
            <person name="de Vries R.P."/>
            <person name="Grigoriev I.V."/>
            <person name="Idnurm A."/>
        </authorList>
    </citation>
    <scope>NUCLEOTIDE SEQUENCE [LARGE SCALE GENOMIC DNA]</scope>
    <source>
        <strain evidence="6 7">CBS 101075</strain>
    </source>
</reference>
<feature type="transmembrane region" description="Helical" evidence="5">
    <location>
        <begin position="322"/>
        <end position="355"/>
    </location>
</feature>
<name>A0A443HL68_BYSSP</name>
<feature type="transmembrane region" description="Helical" evidence="5">
    <location>
        <begin position="144"/>
        <end position="171"/>
    </location>
</feature>
<keyword evidence="7" id="KW-1185">Reference proteome</keyword>
<evidence type="ECO:0000256" key="3">
    <source>
        <dbReference type="ARBA" id="ARBA00022989"/>
    </source>
</evidence>
<feature type="transmembrane region" description="Helical" evidence="5">
    <location>
        <begin position="120"/>
        <end position="138"/>
    </location>
</feature>
<dbReference type="GO" id="GO:0005886">
    <property type="term" value="C:plasma membrane"/>
    <property type="evidence" value="ECO:0007669"/>
    <property type="project" value="TreeGrafter"/>
</dbReference>
<feature type="transmembrane region" description="Helical" evidence="5">
    <location>
        <begin position="438"/>
        <end position="463"/>
    </location>
</feature>
<protein>
    <submittedName>
        <fullName evidence="6">Major facilitator superfamily domain-containing protein</fullName>
    </submittedName>
</protein>
<dbReference type="RefSeq" id="XP_028482205.1">
    <property type="nucleotide sequence ID" value="XM_028634076.1"/>
</dbReference>
<dbReference type="Proteomes" id="UP000283841">
    <property type="component" value="Unassembled WGS sequence"/>
</dbReference>
<dbReference type="GO" id="GO:0022857">
    <property type="term" value="F:transmembrane transporter activity"/>
    <property type="evidence" value="ECO:0007669"/>
    <property type="project" value="InterPro"/>
</dbReference>
<dbReference type="EMBL" id="RCNU01000012">
    <property type="protein sequence ID" value="RWQ92560.1"/>
    <property type="molecule type" value="Genomic_DNA"/>
</dbReference>
<evidence type="ECO:0000256" key="4">
    <source>
        <dbReference type="ARBA" id="ARBA00023136"/>
    </source>
</evidence>
<dbReference type="SUPFAM" id="SSF103473">
    <property type="entry name" value="MFS general substrate transporter"/>
    <property type="match status" value="1"/>
</dbReference>
<feature type="transmembrane region" description="Helical" evidence="5">
    <location>
        <begin position="183"/>
        <end position="202"/>
    </location>
</feature>
<proteinExistence type="predicted"/>
<accession>A0A443HL68</accession>
<organism evidence="6 7">
    <name type="scientific">Byssochlamys spectabilis</name>
    <name type="common">Paecilomyces variotii</name>
    <dbReference type="NCBI Taxonomy" id="264951"/>
    <lineage>
        <taxon>Eukaryota</taxon>
        <taxon>Fungi</taxon>
        <taxon>Dikarya</taxon>
        <taxon>Ascomycota</taxon>
        <taxon>Pezizomycotina</taxon>
        <taxon>Eurotiomycetes</taxon>
        <taxon>Eurotiomycetidae</taxon>
        <taxon>Eurotiales</taxon>
        <taxon>Thermoascaceae</taxon>
        <taxon>Paecilomyces</taxon>
    </lineage>
</organism>
<keyword evidence="2 5" id="KW-0812">Transmembrane</keyword>
<dbReference type="GeneID" id="39603353"/>
<feature type="transmembrane region" description="Helical" evidence="5">
    <location>
        <begin position="504"/>
        <end position="526"/>
    </location>
</feature>
<gene>
    <name evidence="6" type="ORF">C8Q69DRAFT_82649</name>
</gene>